<keyword evidence="4" id="KW-1185">Reference proteome</keyword>
<accession>A0A7N2MVL7</accession>
<dbReference type="CDD" id="cd22157">
    <property type="entry name" value="F-box_AtFBW1-like"/>
    <property type="match status" value="1"/>
</dbReference>
<dbReference type="InterPro" id="IPR005174">
    <property type="entry name" value="KIB1-4_b-propeller"/>
</dbReference>
<dbReference type="OrthoDB" id="605328at2759"/>
<dbReference type="PANTHER" id="PTHR35546:SF134">
    <property type="entry name" value="F-BOX ASSOCIATED DOMAIN-CONTAINING PROTEIN"/>
    <property type="match status" value="1"/>
</dbReference>
<proteinExistence type="predicted"/>
<reference evidence="3" key="2">
    <citation type="submission" date="2021-01" db="UniProtKB">
        <authorList>
            <consortium name="EnsemblPlants"/>
        </authorList>
    </citation>
    <scope>IDENTIFICATION</scope>
</reference>
<evidence type="ECO:0000259" key="1">
    <source>
        <dbReference type="Pfam" id="PF00646"/>
    </source>
</evidence>
<dbReference type="Proteomes" id="UP000594261">
    <property type="component" value="Chromosome 11"/>
</dbReference>
<feature type="domain" description="F-box" evidence="1">
    <location>
        <begin position="18"/>
        <end position="54"/>
    </location>
</feature>
<name>A0A7N2MVL7_QUELO</name>
<dbReference type="GeneID" id="115968267"/>
<evidence type="ECO:0000313" key="4">
    <source>
        <dbReference type="Proteomes" id="UP000594261"/>
    </source>
</evidence>
<dbReference type="InParanoid" id="A0A7N2MVL7"/>
<dbReference type="PANTHER" id="PTHR35546">
    <property type="entry name" value="F-BOX PROTEIN INTERACTION DOMAIN PROTEIN-RELATED"/>
    <property type="match status" value="1"/>
</dbReference>
<dbReference type="AlphaFoldDB" id="A0A7N2MVL7"/>
<evidence type="ECO:0008006" key="5">
    <source>
        <dbReference type="Google" id="ProtNLM"/>
    </source>
</evidence>
<protein>
    <recommendedName>
        <fullName evidence="5">F-box protein</fullName>
    </recommendedName>
</protein>
<dbReference type="SUPFAM" id="SSF81383">
    <property type="entry name" value="F-box domain"/>
    <property type="match status" value="1"/>
</dbReference>
<dbReference type="InterPro" id="IPR055290">
    <property type="entry name" value="At3g26010-like"/>
</dbReference>
<dbReference type="InterPro" id="IPR001810">
    <property type="entry name" value="F-box_dom"/>
</dbReference>
<dbReference type="EMBL" id="LRBV02000011">
    <property type="status" value="NOT_ANNOTATED_CDS"/>
    <property type="molecule type" value="Genomic_DNA"/>
</dbReference>
<dbReference type="EnsemblPlants" id="QL11p009388:mrna">
    <property type="protein sequence ID" value="QL11p009388:mrna:CDS:1"/>
    <property type="gene ID" value="QL11p009388"/>
</dbReference>
<dbReference type="OMA" id="TRDIEYR"/>
<gene>
    <name evidence="3" type="primary">LOC115968267</name>
</gene>
<dbReference type="InterPro" id="IPR017451">
    <property type="entry name" value="F-box-assoc_interact_dom"/>
</dbReference>
<sequence>MLTTNYGSSSAETIANNEDLVTQILIRVPVKPLLRFKCVSKHWLSLISSSHFCHHHNQNQNHNQNQSQNQNHHPTSLSAVILRRNPSLFQLVPLKPTKTTTTAPPFTSLHFINQNSPSNIKILNSCHGLFLCRSVQEKNNIIHQNKHHCYHVCNFTTKQSTTLPSIKSFSPNEPISIFGFTLAFEPSKSPHYQVVCVRSTNVSVYYYQIEVYSSKTRTWRTSGSPFVAPFDIVFDNGVYCNGAVHWISPSGSALYFDIEREKVEKMPRLVESRGKRRSRYFGESNGHLHLVDICGVRTTKFKVFEMERDYSKWFVKYEVDLDEIVATFPEMVKDYLDPCDSYYYAFVIVFVVRNENEEESSLLLHIPGKIISYNFRDKSFKKVCDLTRIRNENKSSLQFGWLDAYQFVETLACV</sequence>
<dbReference type="RefSeq" id="XP_030943465.1">
    <property type="nucleotide sequence ID" value="XM_031087605.1"/>
</dbReference>
<dbReference type="KEGG" id="qlo:115968267"/>
<dbReference type="Gramene" id="QL11p009388:mrna">
    <property type="protein sequence ID" value="QL11p009388:mrna:CDS:1"/>
    <property type="gene ID" value="QL11p009388"/>
</dbReference>
<dbReference type="FunCoup" id="A0A7N2MVL7">
    <property type="interactions" value="1355"/>
</dbReference>
<feature type="domain" description="KIB1-4 beta-propeller" evidence="2">
    <location>
        <begin position="118"/>
        <end position="313"/>
    </location>
</feature>
<reference evidence="3 4" key="1">
    <citation type="journal article" date="2016" name="G3 (Bethesda)">
        <title>First Draft Assembly and Annotation of the Genome of a California Endemic Oak Quercus lobata Nee (Fagaceae).</title>
        <authorList>
            <person name="Sork V.L."/>
            <person name="Fitz-Gibbon S.T."/>
            <person name="Puiu D."/>
            <person name="Crepeau M."/>
            <person name="Gugger P.F."/>
            <person name="Sherman R."/>
            <person name="Stevens K."/>
            <person name="Langley C.H."/>
            <person name="Pellegrini M."/>
            <person name="Salzberg S.L."/>
        </authorList>
    </citation>
    <scope>NUCLEOTIDE SEQUENCE [LARGE SCALE GENOMIC DNA]</scope>
    <source>
        <strain evidence="3 4">cv. SW786</strain>
    </source>
</reference>
<dbReference type="Pfam" id="PF03478">
    <property type="entry name" value="Beta-prop_KIB1-4"/>
    <property type="match status" value="1"/>
</dbReference>
<evidence type="ECO:0000313" key="3">
    <source>
        <dbReference type="EnsemblPlants" id="QL11p009388:mrna:CDS:1"/>
    </source>
</evidence>
<dbReference type="NCBIfam" id="TIGR01640">
    <property type="entry name" value="F_box_assoc_1"/>
    <property type="match status" value="1"/>
</dbReference>
<organism evidence="3 4">
    <name type="scientific">Quercus lobata</name>
    <name type="common">Valley oak</name>
    <dbReference type="NCBI Taxonomy" id="97700"/>
    <lineage>
        <taxon>Eukaryota</taxon>
        <taxon>Viridiplantae</taxon>
        <taxon>Streptophyta</taxon>
        <taxon>Embryophyta</taxon>
        <taxon>Tracheophyta</taxon>
        <taxon>Spermatophyta</taxon>
        <taxon>Magnoliopsida</taxon>
        <taxon>eudicotyledons</taxon>
        <taxon>Gunneridae</taxon>
        <taxon>Pentapetalae</taxon>
        <taxon>rosids</taxon>
        <taxon>fabids</taxon>
        <taxon>Fagales</taxon>
        <taxon>Fagaceae</taxon>
        <taxon>Quercus</taxon>
    </lineage>
</organism>
<dbReference type="Pfam" id="PF00646">
    <property type="entry name" value="F-box"/>
    <property type="match status" value="1"/>
</dbReference>
<evidence type="ECO:0000259" key="2">
    <source>
        <dbReference type="Pfam" id="PF03478"/>
    </source>
</evidence>
<dbReference type="InterPro" id="IPR036047">
    <property type="entry name" value="F-box-like_dom_sf"/>
</dbReference>